<sequence length="188" mass="20714">MIKSLWSRGCALCEVKRQSPLLGSRCQVSGRGSRGRPSLGSGACIKRENNGLTITQSHYIGKILKKFNCECCGPVSTPMEVDIAYVVGKLSIFTSNSSNHHWEAIIRVFRYLKKTMNYGLFYVGFPSVFEGYSDASWITNSEDHTSTTGWVFLVDGGVISWASKKQTCITDSMMESKFVALDAAGKEA</sequence>
<proteinExistence type="predicted"/>
<organism evidence="1">
    <name type="scientific">Tanacetum cinerariifolium</name>
    <name type="common">Dalmatian daisy</name>
    <name type="synonym">Chrysanthemum cinerariifolium</name>
    <dbReference type="NCBI Taxonomy" id="118510"/>
    <lineage>
        <taxon>Eukaryota</taxon>
        <taxon>Viridiplantae</taxon>
        <taxon>Streptophyta</taxon>
        <taxon>Embryophyta</taxon>
        <taxon>Tracheophyta</taxon>
        <taxon>Spermatophyta</taxon>
        <taxon>Magnoliopsida</taxon>
        <taxon>eudicotyledons</taxon>
        <taxon>Gunneridae</taxon>
        <taxon>Pentapetalae</taxon>
        <taxon>asterids</taxon>
        <taxon>campanulids</taxon>
        <taxon>Asterales</taxon>
        <taxon>Asteraceae</taxon>
        <taxon>Asteroideae</taxon>
        <taxon>Anthemideae</taxon>
        <taxon>Anthemidinae</taxon>
        <taxon>Tanacetum</taxon>
    </lineage>
</organism>
<dbReference type="CDD" id="cd09272">
    <property type="entry name" value="RNase_HI_RT_Ty1"/>
    <property type="match status" value="1"/>
</dbReference>
<dbReference type="EMBL" id="BKCJ010110471">
    <property type="protein sequence ID" value="GEX47499.1"/>
    <property type="molecule type" value="Genomic_DNA"/>
</dbReference>
<dbReference type="PANTHER" id="PTHR11439">
    <property type="entry name" value="GAG-POL-RELATED RETROTRANSPOSON"/>
    <property type="match status" value="1"/>
</dbReference>
<gene>
    <name evidence="1" type="ORF">Tci_319474</name>
</gene>
<reference evidence="1" key="1">
    <citation type="journal article" date="2019" name="Sci. Rep.">
        <title>Draft genome of Tanacetum cinerariifolium, the natural source of mosquito coil.</title>
        <authorList>
            <person name="Yamashiro T."/>
            <person name="Shiraishi A."/>
            <person name="Satake H."/>
            <person name="Nakayama K."/>
        </authorList>
    </citation>
    <scope>NUCLEOTIDE SEQUENCE</scope>
</reference>
<evidence type="ECO:0000313" key="1">
    <source>
        <dbReference type="EMBL" id="GEX47499.1"/>
    </source>
</evidence>
<comment type="caution">
    <text evidence="1">The sequence shown here is derived from an EMBL/GenBank/DDBJ whole genome shotgun (WGS) entry which is preliminary data.</text>
</comment>
<dbReference type="AlphaFoldDB" id="A0A699H7H3"/>
<accession>A0A699H7H3</accession>
<dbReference type="PANTHER" id="PTHR11439:SF521">
    <property type="entry name" value="RNA-DIRECTED DNA POLYMERASE"/>
    <property type="match status" value="1"/>
</dbReference>
<protein>
    <submittedName>
        <fullName evidence="1">Zinc finger, CCHC-type</fullName>
    </submittedName>
</protein>
<name>A0A699H7H3_TANCI</name>